<dbReference type="AlphaFoldDB" id="A0A229UTH2"/>
<dbReference type="EMBL" id="NMQW01000013">
    <property type="protein sequence ID" value="OXM86650.1"/>
    <property type="molecule type" value="Genomic_DNA"/>
</dbReference>
<protein>
    <submittedName>
        <fullName evidence="1">Peptidase</fullName>
    </submittedName>
</protein>
<reference evidence="1 2" key="1">
    <citation type="submission" date="2017-07" db="EMBL/GenBank/DDBJ databases">
        <title>Genome sequencing and assembly of Paenibacillus rigui.</title>
        <authorList>
            <person name="Mayilraj S."/>
        </authorList>
    </citation>
    <scope>NUCLEOTIDE SEQUENCE [LARGE SCALE GENOMIC DNA]</scope>
    <source>
        <strain evidence="1 2">JCM 16352</strain>
    </source>
</reference>
<name>A0A229UTH2_9BACL</name>
<comment type="caution">
    <text evidence="1">The sequence shown here is derived from an EMBL/GenBank/DDBJ whole genome shotgun (WGS) entry which is preliminary data.</text>
</comment>
<dbReference type="Pfam" id="PF08795">
    <property type="entry name" value="DUF1796"/>
    <property type="match status" value="1"/>
</dbReference>
<proteinExistence type="predicted"/>
<dbReference type="Proteomes" id="UP000215509">
    <property type="component" value="Unassembled WGS sequence"/>
</dbReference>
<dbReference type="InterPro" id="IPR014903">
    <property type="entry name" value="DUF1796"/>
</dbReference>
<dbReference type="OrthoDB" id="5326008at2"/>
<evidence type="ECO:0000313" key="2">
    <source>
        <dbReference type="Proteomes" id="UP000215509"/>
    </source>
</evidence>
<accession>A0A229UTH2</accession>
<dbReference type="RefSeq" id="WP_094014597.1">
    <property type="nucleotide sequence ID" value="NZ_NMQW01000013.1"/>
</dbReference>
<keyword evidence="2" id="KW-1185">Reference proteome</keyword>
<sequence>MHLSELKGTYDAIFSLGNNCLPSIQLEKNNIRPYAGVLDWMDSQSLPHVNMLLKNRFEDFLDPHHLIPLGPSGDFLLVLDKKYEVTVVHDFPLIRNNAAHLSSYPEVKQKMHRRIQRFFDKLQTSRRILFVRVGGSFEETRELQSILSGMVKHDFHILLVNHQPGLVNVVENHWPLEKVCSLSLPWVADLLEGNNAHWMGIFTGIHYNSHAYRPTP</sequence>
<evidence type="ECO:0000313" key="1">
    <source>
        <dbReference type="EMBL" id="OXM86650.1"/>
    </source>
</evidence>
<gene>
    <name evidence="1" type="ORF">CF651_09380</name>
</gene>
<organism evidence="1 2">
    <name type="scientific">Paenibacillus rigui</name>
    <dbReference type="NCBI Taxonomy" id="554312"/>
    <lineage>
        <taxon>Bacteria</taxon>
        <taxon>Bacillati</taxon>
        <taxon>Bacillota</taxon>
        <taxon>Bacilli</taxon>
        <taxon>Bacillales</taxon>
        <taxon>Paenibacillaceae</taxon>
        <taxon>Paenibacillus</taxon>
    </lineage>
</organism>